<accession>A0A6I4P3I6</accession>
<dbReference type="RefSeq" id="WP_160426901.1">
    <property type="nucleotide sequence ID" value="NZ_WSTA01000118.1"/>
</dbReference>
<evidence type="ECO:0000256" key="1">
    <source>
        <dbReference type="SAM" id="SignalP"/>
    </source>
</evidence>
<feature type="chain" id="PRO_5038840017" evidence="1">
    <location>
        <begin position="25"/>
        <end position="148"/>
    </location>
</feature>
<name>A0A6I4P3I6_9MICO</name>
<comment type="caution">
    <text evidence="2">The sequence shown here is derived from an EMBL/GenBank/DDBJ whole genome shotgun (WGS) entry which is preliminary data.</text>
</comment>
<dbReference type="AlphaFoldDB" id="A0A6I4P3I6"/>
<dbReference type="EMBL" id="WSTA01000118">
    <property type="protein sequence ID" value="MWC00263.1"/>
    <property type="molecule type" value="Genomic_DNA"/>
</dbReference>
<feature type="signal peptide" evidence="1">
    <location>
        <begin position="1"/>
        <end position="24"/>
    </location>
</feature>
<reference evidence="2 3" key="1">
    <citation type="submission" date="2019-12" db="EMBL/GenBank/DDBJ databases">
        <authorList>
            <person name="Kim Y.S."/>
        </authorList>
    </citation>
    <scope>NUCLEOTIDE SEQUENCE [LARGE SCALE GENOMIC DNA]</scope>
    <source>
        <strain evidence="2 3">MMS17-SY077</strain>
    </source>
</reference>
<proteinExistence type="predicted"/>
<protein>
    <submittedName>
        <fullName evidence="2">Uncharacterized protein</fullName>
    </submittedName>
</protein>
<keyword evidence="3" id="KW-1185">Reference proteome</keyword>
<dbReference type="Proteomes" id="UP000438182">
    <property type="component" value="Unassembled WGS sequence"/>
</dbReference>
<evidence type="ECO:0000313" key="3">
    <source>
        <dbReference type="Proteomes" id="UP000438182"/>
    </source>
</evidence>
<evidence type="ECO:0000313" key="2">
    <source>
        <dbReference type="EMBL" id="MWC00263.1"/>
    </source>
</evidence>
<gene>
    <name evidence="2" type="ORF">GB864_17115</name>
</gene>
<dbReference type="PROSITE" id="PS51257">
    <property type="entry name" value="PROKAR_LIPOPROTEIN"/>
    <property type="match status" value="1"/>
</dbReference>
<organism evidence="2 3">
    <name type="scientific">Agromyces seonyuensis</name>
    <dbReference type="NCBI Taxonomy" id="2662446"/>
    <lineage>
        <taxon>Bacteria</taxon>
        <taxon>Bacillati</taxon>
        <taxon>Actinomycetota</taxon>
        <taxon>Actinomycetes</taxon>
        <taxon>Micrococcales</taxon>
        <taxon>Microbacteriaceae</taxon>
        <taxon>Agromyces</taxon>
    </lineage>
</organism>
<sequence>MDVRRRSRRRLALALAPLAVAATAALTSCSAGTGEAQYLDVAAASGDQRIAVGSLTCNVIGAIPTYTAKAAESDDPVLTATVATELEEYIVRVPLEGGLLFVGTEPFDADDAGIAFESYAGEILESSDGHDGDVVDDAATLDGSLACG</sequence>
<keyword evidence="1" id="KW-0732">Signal</keyword>